<dbReference type="OrthoDB" id="334491at2"/>
<gene>
    <name evidence="1" type="ORF">CH357_17745</name>
</gene>
<dbReference type="SUPFAM" id="SSF48452">
    <property type="entry name" value="TPR-like"/>
    <property type="match status" value="1"/>
</dbReference>
<proteinExistence type="predicted"/>
<comment type="caution">
    <text evidence="1">The sequence shown here is derived from an EMBL/GenBank/DDBJ whole genome shotgun (WGS) entry which is preliminary data.</text>
</comment>
<evidence type="ECO:0000313" key="1">
    <source>
        <dbReference type="EMBL" id="PJZ24186.1"/>
    </source>
</evidence>
<dbReference type="Gene3D" id="1.25.40.10">
    <property type="entry name" value="Tetratricopeptide repeat domain"/>
    <property type="match status" value="1"/>
</dbReference>
<dbReference type="InterPro" id="IPR011990">
    <property type="entry name" value="TPR-like_helical_dom_sf"/>
</dbReference>
<dbReference type="Proteomes" id="UP000232196">
    <property type="component" value="Unassembled WGS sequence"/>
</dbReference>
<sequence length="882" mass="100854">MQNAILNIRKVGGVSLIFKYIPFLLISFCSFCTSLSAQSRNDYGWTGSPGNFYLLMDGKNVLTKETDFNSFPEGLNGVQKSEFALLAGEYLLLNKDSGKFSNLINTIRKEKDLGFAEVLLLYFQDIYFSKKSNGENFLKVWNPPAGDTYQKELVESTRNVLLHKKSADKIKCSPKKQYYSLCRMLRLGSYMADFKLSDPNHDREYTNLQRILSPFPGVTDPEEKELKHIPFLSNFLPNIADYLSELGFARDAIQFSKIGIVSENLGGRMLSHSYEKLAYYYLVDGDPNSAEKVLKYIIERQGEMAPAYKNSLYLKLGTLAYLQGEPSRALEYYLNLDFLHWSTKILHPFLGEPIPINSARDLMSVAIWKSKNSHKAVDALQSVSTPKNLTEDDLFTKLRIIQILSEDEPEVASKLAMDLSFLAQSKGWRRVEYSATLLHGFLQLKTNNLRKAIIEFTKAGGILKEDPSYKEEWIRLNGLFLSHKESSNLRGVKSFLDQALKISASGIVDDKTFEIKNYLPPSFGSKSLENSAIDFYTRHGYVNDLLSFMIHYEENSELQEEDSPPDLAILKTHIRISRYKGFYPPGREPWKSAWSEMRTKESARVREESDPLRNANFKKLTHPLIAVFVKDKRVFLFHKDGDSSELEARELNTDNPTSYTAQSAFRSAMDSFSKKDKIQIYLNSPGVEAAEYLRKEFPDSEIKLFLRFDKRDESDSAKKVFGPACENLFPKNLPEGDGHLGWQSFPLQYYDGSKLLQGKSALLVWNMKVTSKSPNGLRDYEWSCGSDSISFRKAKRRLDFRNLPDRIAFTKDSLSGSGWGDKSEDFLDWARFWLSAGTSRLYFVKYWNPESESDINLLERLANENGDPNLNSRVLKMVRNAE</sequence>
<protein>
    <recommendedName>
        <fullName evidence="3">Tetratricopeptide repeat protein</fullName>
    </recommendedName>
</protein>
<dbReference type="EMBL" id="NPDN01000010">
    <property type="protein sequence ID" value="PJZ24186.1"/>
    <property type="molecule type" value="Genomic_DNA"/>
</dbReference>
<dbReference type="RefSeq" id="WP_100708102.1">
    <property type="nucleotide sequence ID" value="NZ_NPDL01000001.1"/>
</dbReference>
<evidence type="ECO:0000313" key="2">
    <source>
        <dbReference type="Proteomes" id="UP000232196"/>
    </source>
</evidence>
<accession>A0A2M9X907</accession>
<name>A0A2M9X907_9LEPT</name>
<dbReference type="AlphaFoldDB" id="A0A2M9X907"/>
<evidence type="ECO:0008006" key="3">
    <source>
        <dbReference type="Google" id="ProtNLM"/>
    </source>
</evidence>
<organism evidence="1 2">
    <name type="scientific">Leptospira hartskeerlii</name>
    <dbReference type="NCBI Taxonomy" id="2023177"/>
    <lineage>
        <taxon>Bacteria</taxon>
        <taxon>Pseudomonadati</taxon>
        <taxon>Spirochaetota</taxon>
        <taxon>Spirochaetia</taxon>
        <taxon>Leptospirales</taxon>
        <taxon>Leptospiraceae</taxon>
        <taxon>Leptospira</taxon>
    </lineage>
</organism>
<keyword evidence="2" id="KW-1185">Reference proteome</keyword>
<reference evidence="1 2" key="1">
    <citation type="submission" date="2017-07" db="EMBL/GenBank/DDBJ databases">
        <title>Leptospira spp. isolated from tropical soils.</title>
        <authorList>
            <person name="Thibeaux R."/>
            <person name="Iraola G."/>
            <person name="Ferres I."/>
            <person name="Bierque E."/>
            <person name="Girault D."/>
            <person name="Soupe-Gilbert M.-E."/>
            <person name="Picardeau M."/>
            <person name="Goarant C."/>
        </authorList>
    </citation>
    <scope>NUCLEOTIDE SEQUENCE [LARGE SCALE GENOMIC DNA]</scope>
    <source>
        <strain evidence="1 2">MCA1-C-A1</strain>
    </source>
</reference>